<evidence type="ECO:0000313" key="1">
    <source>
        <dbReference type="Proteomes" id="UP000035642"/>
    </source>
</evidence>
<dbReference type="AlphaFoldDB" id="A0A0K0CV93"/>
<organism evidence="1 2">
    <name type="scientific">Angiostrongylus cantonensis</name>
    <name type="common">Rat lungworm</name>
    <dbReference type="NCBI Taxonomy" id="6313"/>
    <lineage>
        <taxon>Eukaryota</taxon>
        <taxon>Metazoa</taxon>
        <taxon>Ecdysozoa</taxon>
        <taxon>Nematoda</taxon>
        <taxon>Chromadorea</taxon>
        <taxon>Rhabditida</taxon>
        <taxon>Rhabditina</taxon>
        <taxon>Rhabditomorpha</taxon>
        <taxon>Strongyloidea</taxon>
        <taxon>Metastrongylidae</taxon>
        <taxon>Angiostrongylus</taxon>
    </lineage>
</organism>
<dbReference type="Proteomes" id="UP000035642">
    <property type="component" value="Unassembled WGS sequence"/>
</dbReference>
<protein>
    <submittedName>
        <fullName evidence="2">Acyl carrier protein</fullName>
    </submittedName>
</protein>
<evidence type="ECO:0000313" key="2">
    <source>
        <dbReference type="WBParaSite" id="ACAC_0000122401-mRNA-1"/>
    </source>
</evidence>
<proteinExistence type="predicted"/>
<reference evidence="2" key="2">
    <citation type="submission" date="2017-02" db="UniProtKB">
        <authorList>
            <consortium name="WormBaseParasite"/>
        </authorList>
    </citation>
    <scope>IDENTIFICATION</scope>
</reference>
<sequence length="44" mass="4997">MTNSNSSNYVDYGDFDIIADRLTQDEVAEVKQRIIDTCNSLKIT</sequence>
<accession>A0A0K0CV93</accession>
<dbReference type="WBParaSite" id="ACAC_0000122401-mRNA-1">
    <property type="protein sequence ID" value="ACAC_0000122401-mRNA-1"/>
    <property type="gene ID" value="ACAC_0000122401"/>
</dbReference>
<name>A0A0K0CV93_ANGCA</name>
<keyword evidence="1" id="KW-1185">Reference proteome</keyword>
<reference evidence="1" key="1">
    <citation type="submission" date="2012-09" db="EMBL/GenBank/DDBJ databases">
        <authorList>
            <person name="Martin A.A."/>
        </authorList>
    </citation>
    <scope>NUCLEOTIDE SEQUENCE</scope>
</reference>